<feature type="transmembrane region" description="Helical" evidence="6">
    <location>
        <begin position="470"/>
        <end position="491"/>
    </location>
</feature>
<comment type="similarity">
    <text evidence="2">Belongs to the multi antimicrobial extrusion (MATE) (TC 2.A.66.1) family.</text>
</comment>
<dbReference type="GO" id="GO:0015297">
    <property type="term" value="F:antiporter activity"/>
    <property type="evidence" value="ECO:0007669"/>
    <property type="project" value="InterPro"/>
</dbReference>
<dbReference type="Pfam" id="PF01554">
    <property type="entry name" value="MatE"/>
    <property type="match status" value="2"/>
</dbReference>
<feature type="transmembrane region" description="Helical" evidence="6">
    <location>
        <begin position="442"/>
        <end position="464"/>
    </location>
</feature>
<feature type="chain" id="PRO_5035202860" description="Protein DETOXIFICATION" evidence="7">
    <location>
        <begin position="30"/>
        <end position="513"/>
    </location>
</feature>
<evidence type="ECO:0000256" key="5">
    <source>
        <dbReference type="ARBA" id="ARBA00023136"/>
    </source>
</evidence>
<evidence type="ECO:0000256" key="3">
    <source>
        <dbReference type="ARBA" id="ARBA00022692"/>
    </source>
</evidence>
<comment type="caution">
    <text evidence="8">The sequence shown here is derived from an EMBL/GenBank/DDBJ whole genome shotgun (WGS) entry which is preliminary data.</text>
</comment>
<evidence type="ECO:0000256" key="7">
    <source>
        <dbReference type="SAM" id="SignalP"/>
    </source>
</evidence>
<dbReference type="NCBIfam" id="TIGR00797">
    <property type="entry name" value="matE"/>
    <property type="match status" value="1"/>
</dbReference>
<dbReference type="PANTHER" id="PTHR42893">
    <property type="entry name" value="PROTEIN DETOXIFICATION 44, CHLOROPLASTIC-RELATED"/>
    <property type="match status" value="1"/>
</dbReference>
<evidence type="ECO:0000256" key="2">
    <source>
        <dbReference type="ARBA" id="ARBA00010199"/>
    </source>
</evidence>
<sequence length="513" mass="52430">TTRRCATRRVVMHLSHLFIAAWLLPQTAALVGIRPSPASRRSAAASDAADAATSIAAAATAANKNDDDAKIKAIAGPALLGTLADPLLSVVDTAWVSRLGTTALGAVAASSEIFTLVIAVSLALREAASSTIARLTAQGRWREAEAHGAKTLLTAFGVGALLTLILLGPGGPGAVGLLGCPRGSPLHADALTYARIRALALPCAVAQFAAEGVCRGLGDTKPPLRAALLAGLMNVVLDPVLMFRCGWNVAGAAAATAISQACACALLLIELNGKRGNRAPSTIDVPAAKTETKLLGTSLALLLRSTCQLGTWVFVASQVSRRLGARAIAAHGVVLKVWLLFVLAAEAPAVAGQVISAGYLATGRRARALVKRLGKATVTIGLITAAALAAAAGPISYAFFPTDTAAAKSTKTIFRWAALSVPLVWPNALCEAVLLGAGRYRYLAGATLVNALVASFATVALLSARPLVTSAWACLCGFFVLRFAVSAGGAARELLPANRAGGLRYRTSSSSSR</sequence>
<feature type="signal peptide" evidence="7">
    <location>
        <begin position="1"/>
        <end position="29"/>
    </location>
</feature>
<evidence type="ECO:0000256" key="6">
    <source>
        <dbReference type="SAM" id="Phobius"/>
    </source>
</evidence>
<dbReference type="OrthoDB" id="2126698at2759"/>
<feature type="transmembrane region" description="Helical" evidence="6">
    <location>
        <begin position="373"/>
        <end position="393"/>
    </location>
</feature>
<dbReference type="PANTHER" id="PTHR42893:SF46">
    <property type="entry name" value="PROTEIN DETOXIFICATION 44, CHLOROPLASTIC"/>
    <property type="match status" value="1"/>
</dbReference>
<name>A0A8J2SAQ0_9STRA</name>
<comment type="subcellular location">
    <subcellularLocation>
        <location evidence="1">Membrane</location>
        <topology evidence="1">Multi-pass membrane protein</topology>
    </subcellularLocation>
</comment>
<feature type="transmembrane region" description="Helical" evidence="6">
    <location>
        <begin position="152"/>
        <end position="174"/>
    </location>
</feature>
<proteinExistence type="inferred from homology"/>
<keyword evidence="7" id="KW-0732">Signal</keyword>
<keyword evidence="3 6" id="KW-0812">Transmembrane</keyword>
<keyword evidence="9" id="KW-1185">Reference proteome</keyword>
<evidence type="ECO:0008006" key="10">
    <source>
        <dbReference type="Google" id="ProtNLM"/>
    </source>
</evidence>
<gene>
    <name evidence="8" type="ORF">PECAL_2P13850</name>
</gene>
<dbReference type="InterPro" id="IPR044644">
    <property type="entry name" value="DinF-like"/>
</dbReference>
<feature type="transmembrane region" description="Helical" evidence="6">
    <location>
        <begin position="413"/>
        <end position="435"/>
    </location>
</feature>
<dbReference type="AlphaFoldDB" id="A0A8J2SAQ0"/>
<keyword evidence="5 6" id="KW-0472">Membrane</keyword>
<feature type="transmembrane region" description="Helical" evidence="6">
    <location>
        <begin position="103"/>
        <end position="124"/>
    </location>
</feature>
<accession>A0A8J2SAQ0</accession>
<dbReference type="GO" id="GO:0042910">
    <property type="term" value="F:xenobiotic transmembrane transporter activity"/>
    <property type="evidence" value="ECO:0007669"/>
    <property type="project" value="InterPro"/>
</dbReference>
<dbReference type="InterPro" id="IPR002528">
    <property type="entry name" value="MATE_fam"/>
</dbReference>
<evidence type="ECO:0000256" key="4">
    <source>
        <dbReference type="ARBA" id="ARBA00022989"/>
    </source>
</evidence>
<keyword evidence="4 6" id="KW-1133">Transmembrane helix</keyword>
<feature type="transmembrane region" description="Helical" evidence="6">
    <location>
        <begin position="249"/>
        <end position="269"/>
    </location>
</feature>
<evidence type="ECO:0000313" key="9">
    <source>
        <dbReference type="Proteomes" id="UP000789595"/>
    </source>
</evidence>
<feature type="non-terminal residue" evidence="8">
    <location>
        <position position="513"/>
    </location>
</feature>
<evidence type="ECO:0000256" key="1">
    <source>
        <dbReference type="ARBA" id="ARBA00004141"/>
    </source>
</evidence>
<dbReference type="Proteomes" id="UP000789595">
    <property type="component" value="Unassembled WGS sequence"/>
</dbReference>
<protein>
    <recommendedName>
        <fullName evidence="10">Protein DETOXIFICATION</fullName>
    </recommendedName>
</protein>
<dbReference type="EMBL" id="CAKKNE010000002">
    <property type="protein sequence ID" value="CAH0368323.1"/>
    <property type="molecule type" value="Genomic_DNA"/>
</dbReference>
<reference evidence="8" key="1">
    <citation type="submission" date="2021-11" db="EMBL/GenBank/DDBJ databases">
        <authorList>
            <consortium name="Genoscope - CEA"/>
            <person name="William W."/>
        </authorList>
    </citation>
    <scope>NUCLEOTIDE SEQUENCE</scope>
</reference>
<evidence type="ECO:0000313" key="8">
    <source>
        <dbReference type="EMBL" id="CAH0368323.1"/>
    </source>
</evidence>
<dbReference type="GO" id="GO:0016020">
    <property type="term" value="C:membrane"/>
    <property type="evidence" value="ECO:0007669"/>
    <property type="project" value="UniProtKB-SubCell"/>
</dbReference>
<organism evidence="8 9">
    <name type="scientific">Pelagomonas calceolata</name>
    <dbReference type="NCBI Taxonomy" id="35677"/>
    <lineage>
        <taxon>Eukaryota</taxon>
        <taxon>Sar</taxon>
        <taxon>Stramenopiles</taxon>
        <taxon>Ochrophyta</taxon>
        <taxon>Pelagophyceae</taxon>
        <taxon>Pelagomonadales</taxon>
        <taxon>Pelagomonadaceae</taxon>
        <taxon>Pelagomonas</taxon>
    </lineage>
</organism>